<dbReference type="GO" id="GO:0009231">
    <property type="term" value="P:riboflavin biosynthetic process"/>
    <property type="evidence" value="ECO:0007669"/>
    <property type="project" value="InterPro"/>
</dbReference>
<dbReference type="SUPFAM" id="SSF53597">
    <property type="entry name" value="Dihydrofolate reductase-like"/>
    <property type="match status" value="1"/>
</dbReference>
<reference evidence="2 3" key="1">
    <citation type="submission" date="2020-08" db="EMBL/GenBank/DDBJ databases">
        <title>Genomic Encyclopedia of Type Strains, Phase IV (KMG-IV): sequencing the most valuable type-strain genomes for metagenomic binning, comparative biology and taxonomic classification.</title>
        <authorList>
            <person name="Goeker M."/>
        </authorList>
    </citation>
    <scope>NUCLEOTIDE SEQUENCE [LARGE SCALE GENOMIC DNA]</scope>
    <source>
        <strain evidence="2 3">DSM 29568</strain>
    </source>
</reference>
<evidence type="ECO:0000313" key="3">
    <source>
        <dbReference type="Proteomes" id="UP000553034"/>
    </source>
</evidence>
<protein>
    <submittedName>
        <fullName evidence="2">Dihydrofolate reductase</fullName>
    </submittedName>
</protein>
<dbReference type="PANTHER" id="PTHR38011">
    <property type="entry name" value="DIHYDROFOLATE REDUCTASE FAMILY PROTEIN (AFU_ORTHOLOGUE AFUA_8G06820)"/>
    <property type="match status" value="1"/>
</dbReference>
<gene>
    <name evidence="2" type="ORF">GGR32_000900</name>
</gene>
<dbReference type="AlphaFoldDB" id="A0A840ENS3"/>
<sequence length="184" mass="21123">MRKLIAYEFLSLDGFMAGREGQEMDFVTQRFLAEMESDIAQEYKNADTFLFGRKTYESLSQYWPNVTIKDEPLADFMNGMRKIVFSSTISDLSWNNSKLSQVSLVEQVTTLKKEEGKNIIIIGSASIIQKLTELKLIDEYKILLFPVVLGDGKPLFNRQKNAVNLNLRQTKKYNNGVLLLTYSK</sequence>
<dbReference type="PANTHER" id="PTHR38011:SF11">
    <property type="entry name" value="2,5-DIAMINO-6-RIBOSYLAMINO-4(3H)-PYRIMIDINONE 5'-PHOSPHATE REDUCTASE"/>
    <property type="match status" value="1"/>
</dbReference>
<name>A0A840ENS3_9FLAO</name>
<organism evidence="2 3">
    <name type="scientific">Mesonia hippocampi</name>
    <dbReference type="NCBI Taxonomy" id="1628250"/>
    <lineage>
        <taxon>Bacteria</taxon>
        <taxon>Pseudomonadati</taxon>
        <taxon>Bacteroidota</taxon>
        <taxon>Flavobacteriia</taxon>
        <taxon>Flavobacteriales</taxon>
        <taxon>Flavobacteriaceae</taxon>
        <taxon>Mesonia</taxon>
    </lineage>
</organism>
<dbReference type="EMBL" id="JACIFO010000003">
    <property type="protein sequence ID" value="MBB4118620.1"/>
    <property type="molecule type" value="Genomic_DNA"/>
</dbReference>
<feature type="domain" description="Bacterial bifunctional deaminase-reductase C-terminal" evidence="1">
    <location>
        <begin position="3"/>
        <end position="179"/>
    </location>
</feature>
<dbReference type="InterPro" id="IPR050765">
    <property type="entry name" value="Riboflavin_Biosynth_HTPR"/>
</dbReference>
<dbReference type="Gene3D" id="3.40.430.10">
    <property type="entry name" value="Dihydrofolate Reductase, subunit A"/>
    <property type="match status" value="1"/>
</dbReference>
<accession>A0A840ENS3</accession>
<dbReference type="Proteomes" id="UP000553034">
    <property type="component" value="Unassembled WGS sequence"/>
</dbReference>
<dbReference type="InterPro" id="IPR024072">
    <property type="entry name" value="DHFR-like_dom_sf"/>
</dbReference>
<dbReference type="InterPro" id="IPR002734">
    <property type="entry name" value="RibDG_C"/>
</dbReference>
<evidence type="ECO:0000313" key="2">
    <source>
        <dbReference type="EMBL" id="MBB4118620.1"/>
    </source>
</evidence>
<dbReference type="GO" id="GO:0008703">
    <property type="term" value="F:5-amino-6-(5-phosphoribosylamino)uracil reductase activity"/>
    <property type="evidence" value="ECO:0007669"/>
    <property type="project" value="InterPro"/>
</dbReference>
<dbReference type="Pfam" id="PF01872">
    <property type="entry name" value="RibD_C"/>
    <property type="match status" value="1"/>
</dbReference>
<dbReference type="RefSeq" id="WP_183476876.1">
    <property type="nucleotide sequence ID" value="NZ_JACIFO010000003.1"/>
</dbReference>
<comment type="caution">
    <text evidence="2">The sequence shown here is derived from an EMBL/GenBank/DDBJ whole genome shotgun (WGS) entry which is preliminary data.</text>
</comment>
<evidence type="ECO:0000259" key="1">
    <source>
        <dbReference type="Pfam" id="PF01872"/>
    </source>
</evidence>
<keyword evidence="3" id="KW-1185">Reference proteome</keyword>
<proteinExistence type="predicted"/>